<comment type="caution">
    <text evidence="1">The sequence shown here is derived from an EMBL/GenBank/DDBJ whole genome shotgun (WGS) entry which is preliminary data.</text>
</comment>
<accession>A0ABP0BXW4</accession>
<dbReference type="Proteomes" id="UP001642405">
    <property type="component" value="Unassembled WGS sequence"/>
</dbReference>
<keyword evidence="2" id="KW-1185">Reference proteome</keyword>
<proteinExistence type="predicted"/>
<name>A0ABP0BXW4_9PEZI</name>
<sequence>MAFNENPFADDASVCLSVSSNLTTETLIEKAASATTTTTTTTTHPLACPIHTPIAMPTSLSKFGSTTAHNGKRSNVEIEEENTSAFIHAVCRLQEASAVAMATCSHLIHKWSGLDAKEAATTAIEAASSIPKHGPLDRRYWAKEISKFMDHDAMILQTLQTTTRTHVLVAGAVAGTALHVREHAVKRENLLPLSALQPESSAGAAALAPVQATLAEYTSGVITCAGSAPFVQNLKNVSPFAKTAANTVSNKQVKMQLRGMETYTGYRRENFILFEDHVARISSGAHTSAGQVQDCIYYAAWQAMVAARRLQELVDTAVVIARGRRPKAAGAMLSLLHRPQSTHVDDIDDDMKLLGEAQAACQQALTANQRVYNTVKYSSLLDSI</sequence>
<dbReference type="EMBL" id="CAWUHB010000030">
    <property type="protein sequence ID" value="CAK7224221.1"/>
    <property type="molecule type" value="Genomic_DNA"/>
</dbReference>
<protein>
    <submittedName>
        <fullName evidence="1">Uncharacterized protein</fullName>
    </submittedName>
</protein>
<gene>
    <name evidence="1" type="ORF">SCUCBS95973_005442</name>
</gene>
<evidence type="ECO:0000313" key="1">
    <source>
        <dbReference type="EMBL" id="CAK7224221.1"/>
    </source>
</evidence>
<reference evidence="1 2" key="1">
    <citation type="submission" date="2024-01" db="EMBL/GenBank/DDBJ databases">
        <authorList>
            <person name="Allen C."/>
            <person name="Tagirdzhanova G."/>
        </authorList>
    </citation>
    <scope>NUCLEOTIDE SEQUENCE [LARGE SCALE GENOMIC DNA]</scope>
</reference>
<organism evidence="1 2">
    <name type="scientific">Sporothrix curviconia</name>
    <dbReference type="NCBI Taxonomy" id="1260050"/>
    <lineage>
        <taxon>Eukaryota</taxon>
        <taxon>Fungi</taxon>
        <taxon>Dikarya</taxon>
        <taxon>Ascomycota</taxon>
        <taxon>Pezizomycotina</taxon>
        <taxon>Sordariomycetes</taxon>
        <taxon>Sordariomycetidae</taxon>
        <taxon>Ophiostomatales</taxon>
        <taxon>Ophiostomataceae</taxon>
        <taxon>Sporothrix</taxon>
    </lineage>
</organism>
<evidence type="ECO:0000313" key="2">
    <source>
        <dbReference type="Proteomes" id="UP001642405"/>
    </source>
</evidence>